<comment type="catalytic activity">
    <reaction evidence="7">
        <text>L-threonyl-[protein] + ATP = O-phospho-L-threonyl-[protein] + ADP + H(+)</text>
        <dbReference type="Rhea" id="RHEA:46608"/>
        <dbReference type="Rhea" id="RHEA-COMP:11060"/>
        <dbReference type="Rhea" id="RHEA-COMP:11605"/>
        <dbReference type="ChEBI" id="CHEBI:15378"/>
        <dbReference type="ChEBI" id="CHEBI:30013"/>
        <dbReference type="ChEBI" id="CHEBI:30616"/>
        <dbReference type="ChEBI" id="CHEBI:61977"/>
        <dbReference type="ChEBI" id="CHEBI:456216"/>
        <dbReference type="EC" id="2.7.11.1"/>
    </reaction>
</comment>
<evidence type="ECO:0000259" key="13">
    <source>
        <dbReference type="PROSITE" id="PS51178"/>
    </source>
</evidence>
<organism evidence="14 17">
    <name type="scientific">Gordonibacter urolithinfaciens</name>
    <dbReference type="NCBI Taxonomy" id="1335613"/>
    <lineage>
        <taxon>Bacteria</taxon>
        <taxon>Bacillati</taxon>
        <taxon>Actinomycetota</taxon>
        <taxon>Coriobacteriia</taxon>
        <taxon>Eggerthellales</taxon>
        <taxon>Eggerthellaceae</taxon>
        <taxon>Gordonibacter</taxon>
    </lineage>
</organism>
<dbReference type="Proteomes" id="UP000285258">
    <property type="component" value="Unassembled WGS sequence"/>
</dbReference>
<evidence type="ECO:0000256" key="2">
    <source>
        <dbReference type="ARBA" id="ARBA00022527"/>
    </source>
</evidence>
<dbReference type="InterPro" id="IPR008271">
    <property type="entry name" value="Ser/Thr_kinase_AS"/>
</dbReference>
<keyword evidence="11" id="KW-1133">Transmembrane helix</keyword>
<dbReference type="FunFam" id="1.10.510.10:FF:000021">
    <property type="entry name" value="Serine/threonine protein kinase"/>
    <property type="match status" value="1"/>
</dbReference>
<evidence type="ECO:0000256" key="11">
    <source>
        <dbReference type="SAM" id="Phobius"/>
    </source>
</evidence>
<keyword evidence="2" id="KW-0723">Serine/threonine-protein kinase</keyword>
<reference evidence="16" key="1">
    <citation type="submission" date="2018-05" db="EMBL/GenBank/DDBJ databases">
        <title>Genome Sequencing of selected type strains of the family Eggerthellaceae.</title>
        <authorList>
            <person name="Danylec N."/>
            <person name="Stoll D.A."/>
            <person name="Doetsch A."/>
            <person name="Huch M."/>
        </authorList>
    </citation>
    <scope>NUCLEOTIDE SEQUENCE [LARGE SCALE GENOMIC DNA]</scope>
    <source>
        <strain evidence="16">DSM 27213</strain>
    </source>
</reference>
<evidence type="ECO:0000313" key="14">
    <source>
        <dbReference type="EMBL" id="MVN16397.1"/>
    </source>
</evidence>
<dbReference type="CDD" id="cd06577">
    <property type="entry name" value="PASTA_pknB"/>
    <property type="match status" value="3"/>
</dbReference>
<keyword evidence="5 14" id="KW-0418">Kinase</keyword>
<feature type="region of interest" description="Disordered" evidence="10">
    <location>
        <begin position="310"/>
        <end position="331"/>
    </location>
</feature>
<keyword evidence="6 9" id="KW-0067">ATP-binding</keyword>
<dbReference type="AlphaFoldDB" id="A0A1Y4G1J0"/>
<evidence type="ECO:0000256" key="6">
    <source>
        <dbReference type="ARBA" id="ARBA00022840"/>
    </source>
</evidence>
<dbReference type="Pfam" id="PF03793">
    <property type="entry name" value="PASTA"/>
    <property type="match status" value="3"/>
</dbReference>
<dbReference type="Gene3D" id="3.30.200.20">
    <property type="entry name" value="Phosphorylase Kinase, domain 1"/>
    <property type="match status" value="1"/>
</dbReference>
<dbReference type="NCBIfam" id="NF033483">
    <property type="entry name" value="PknB_PASTA_kin"/>
    <property type="match status" value="1"/>
</dbReference>
<evidence type="ECO:0000256" key="10">
    <source>
        <dbReference type="SAM" id="MobiDB-lite"/>
    </source>
</evidence>
<dbReference type="InterPro" id="IPR011009">
    <property type="entry name" value="Kinase-like_dom_sf"/>
</dbReference>
<dbReference type="EMBL" id="QIBW01000001">
    <property type="protein sequence ID" value="ROT92240.1"/>
    <property type="molecule type" value="Genomic_DNA"/>
</dbReference>
<dbReference type="InterPro" id="IPR044060">
    <property type="entry name" value="Bacterial_rp_domain"/>
</dbReference>
<feature type="binding site" evidence="9">
    <location>
        <position position="39"/>
    </location>
    <ligand>
        <name>ATP</name>
        <dbReference type="ChEBI" id="CHEBI:30616"/>
    </ligand>
</feature>
<dbReference type="Gene3D" id="3.30.10.20">
    <property type="match status" value="3"/>
</dbReference>
<keyword evidence="17" id="KW-1185">Reference proteome</keyword>
<feature type="domain" description="PASTA" evidence="13">
    <location>
        <begin position="363"/>
        <end position="430"/>
    </location>
</feature>
<keyword evidence="11" id="KW-0472">Membrane</keyword>
<evidence type="ECO:0000256" key="1">
    <source>
        <dbReference type="ARBA" id="ARBA00012513"/>
    </source>
</evidence>
<dbReference type="PROSITE" id="PS50011">
    <property type="entry name" value="PROTEIN_KINASE_DOM"/>
    <property type="match status" value="1"/>
</dbReference>
<keyword evidence="11" id="KW-0812">Transmembrane</keyword>
<dbReference type="EMBL" id="WPOC01000031">
    <property type="protein sequence ID" value="MVN16397.1"/>
    <property type="molecule type" value="Genomic_DNA"/>
</dbReference>
<dbReference type="SUPFAM" id="SSF56112">
    <property type="entry name" value="Protein kinase-like (PK-like)"/>
    <property type="match status" value="1"/>
</dbReference>
<feature type="domain" description="PASTA" evidence="13">
    <location>
        <begin position="499"/>
        <end position="565"/>
    </location>
</feature>
<comment type="caution">
    <text evidence="14">The sequence shown here is derived from an EMBL/GenBank/DDBJ whole genome shotgun (WGS) entry which is preliminary data.</text>
</comment>
<evidence type="ECO:0000256" key="9">
    <source>
        <dbReference type="PROSITE-ProRule" id="PRU10141"/>
    </source>
</evidence>
<dbReference type="FunFam" id="3.30.200.20:FF:000035">
    <property type="entry name" value="Serine/threonine protein kinase Stk1"/>
    <property type="match status" value="1"/>
</dbReference>
<dbReference type="GO" id="GO:0005524">
    <property type="term" value="F:ATP binding"/>
    <property type="evidence" value="ECO:0007669"/>
    <property type="project" value="UniProtKB-UniRule"/>
</dbReference>
<keyword evidence="3" id="KW-0808">Transferase</keyword>
<feature type="region of interest" description="Disordered" evidence="10">
    <location>
        <begin position="403"/>
        <end position="422"/>
    </location>
</feature>
<dbReference type="SMART" id="SM00220">
    <property type="entry name" value="S_TKc"/>
    <property type="match status" value="1"/>
</dbReference>
<dbReference type="RefSeq" id="WP_087190770.1">
    <property type="nucleotide sequence ID" value="NZ_DBEZYS010000081.1"/>
</dbReference>
<dbReference type="GO" id="GO:0004674">
    <property type="term" value="F:protein serine/threonine kinase activity"/>
    <property type="evidence" value="ECO:0007669"/>
    <property type="project" value="UniProtKB-KW"/>
</dbReference>
<dbReference type="InterPro" id="IPR017441">
    <property type="entry name" value="Protein_kinase_ATP_BS"/>
</dbReference>
<dbReference type="Pfam" id="PF00069">
    <property type="entry name" value="Pkinase"/>
    <property type="match status" value="1"/>
</dbReference>
<dbReference type="Proteomes" id="UP000468327">
    <property type="component" value="Unassembled WGS sequence"/>
</dbReference>
<accession>A0A1Y4G1J0</accession>
<dbReference type="InterPro" id="IPR005543">
    <property type="entry name" value="PASTA_dom"/>
</dbReference>
<keyword evidence="4 9" id="KW-0547">Nucleotide-binding</keyword>
<dbReference type="Pfam" id="PF18998">
    <property type="entry name" value="Flg_new_2"/>
    <property type="match status" value="1"/>
</dbReference>
<gene>
    <name evidence="14" type="primary">pknB</name>
    <name evidence="15" type="ORF">DMP12_00025</name>
    <name evidence="14" type="ORF">GO738_13790</name>
</gene>
<evidence type="ECO:0000256" key="8">
    <source>
        <dbReference type="ARBA" id="ARBA00048679"/>
    </source>
</evidence>
<evidence type="ECO:0000313" key="15">
    <source>
        <dbReference type="EMBL" id="ROT92240.1"/>
    </source>
</evidence>
<feature type="compositionally biased region" description="Gly residues" evidence="10">
    <location>
        <begin position="310"/>
        <end position="320"/>
    </location>
</feature>
<feature type="domain" description="PASTA" evidence="13">
    <location>
        <begin position="431"/>
        <end position="498"/>
    </location>
</feature>
<dbReference type="CDD" id="cd14014">
    <property type="entry name" value="STKc_PknB_like"/>
    <property type="match status" value="1"/>
</dbReference>
<dbReference type="PANTHER" id="PTHR43289:SF34">
    <property type="entry name" value="SERINE_THREONINE-PROTEIN KINASE YBDM-RELATED"/>
    <property type="match status" value="1"/>
</dbReference>
<dbReference type="SUPFAM" id="SSF54184">
    <property type="entry name" value="Penicillin-binding protein 2x (pbp-2x), c-terminal domain"/>
    <property type="match status" value="1"/>
</dbReference>
<dbReference type="PROSITE" id="PS00107">
    <property type="entry name" value="PROTEIN_KINASE_ATP"/>
    <property type="match status" value="1"/>
</dbReference>
<dbReference type="PROSITE" id="PS00108">
    <property type="entry name" value="PROTEIN_KINASE_ST"/>
    <property type="match status" value="1"/>
</dbReference>
<evidence type="ECO:0000313" key="16">
    <source>
        <dbReference type="Proteomes" id="UP000285258"/>
    </source>
</evidence>
<evidence type="ECO:0000256" key="5">
    <source>
        <dbReference type="ARBA" id="ARBA00022777"/>
    </source>
</evidence>
<dbReference type="Gene3D" id="1.10.510.10">
    <property type="entry name" value="Transferase(Phosphotransferase) domain 1"/>
    <property type="match status" value="1"/>
</dbReference>
<dbReference type="GO" id="GO:0045717">
    <property type="term" value="P:negative regulation of fatty acid biosynthetic process"/>
    <property type="evidence" value="ECO:0007669"/>
    <property type="project" value="UniProtKB-ARBA"/>
</dbReference>
<name>A0A1Y4G1J0_9ACTN</name>
<reference evidence="15" key="2">
    <citation type="journal article" date="2019" name="Int. J. Syst. Evol. Microbiol.">
        <title>Gordonibacter faecihominis is a later heterotypic synonym of Gordonibacter urolithinfaciens.</title>
        <authorList>
            <person name="Danylec N."/>
            <person name="Stoll D.A."/>
            <person name="Huch M."/>
        </authorList>
    </citation>
    <scope>NUCLEOTIDE SEQUENCE</scope>
    <source>
        <strain evidence="15">DSM 27213</strain>
    </source>
</reference>
<evidence type="ECO:0000256" key="4">
    <source>
        <dbReference type="ARBA" id="ARBA00022741"/>
    </source>
</evidence>
<feature type="compositionally biased region" description="Basic and acidic residues" evidence="10">
    <location>
        <begin position="413"/>
        <end position="422"/>
    </location>
</feature>
<reference evidence="15" key="3">
    <citation type="journal article" date="2019" name="Microbiol. Resour. Announc.">
        <title>Draft Genome Sequences of Type Strains of Gordonibacter faecihominis, Paraeggerthella hongkongensis, Parvibacter caecicola,Slackia equolifaciens, Slackia faecicanis, and Slackia isoflavoniconvertens.</title>
        <authorList>
            <person name="Danylec N."/>
            <person name="Stoll D.A."/>
            <person name="Dotsch A."/>
            <person name="Huch M."/>
        </authorList>
    </citation>
    <scope>NUCLEOTIDE SEQUENCE</scope>
    <source>
        <strain evidence="15">DSM 27213</strain>
    </source>
</reference>
<sequence length="662" mass="68921">MTGRVFNNRYQITERIGIGGMAEVYRAQDNVLGRLVAVKVMLPQYAADPNFTKRFKQEAAAAANLQSPYIVNVYDWGQDDGTYYIVMEFVRGSDLKTAINERGAINQRKVAEIGSQVCQALSVAHNLDIIHRDIKPQNIMVQPDGNVKVMDFGIARAKNSVMTQTSSVLGTAHYISPEQAQGKELTAASDIYSLGIVLYEAATGKLPFDGPDAVSVAMKQVNDLPAPPREINPDIDPALEAIIMRAMAKNPAERFATAQDMRYALNDYLAGRPVNVGGGFTSAETAVMGGVVPPMGMADGTAVMPAGMGAGGTKPAGTPGGTKNYRSDDGKKKNNKKTIGIVVGIVAALAIVGLAAFALMGGFATGDPVPDVTGKTVEEATAILKEAGFELGTTDQKYDDKVPAGQIVGQDPKAGDKREKGSKVNVTVSQGVAQITVPDVKGLDAEKAKQAIKDKGLVPSAGTPAYSDTVEKGLVISTNPESGTKVEKNSTVEYIVSLGSEGVEVPNVVGQREGAAVATLNDAGFSVTTDYANSDTVAEGLVISQSPSAGEKGKEGGTVNIVVSNGKAKPTKFTVSASVSGEGGYVSPSSMEVDEGGSITFQVTPNSGYTVSSVTDTNGNSYSVSPSGGSFTVSNVKNSIAVTVVFAKQSTPDPTPTPNPTN</sequence>
<feature type="domain" description="Protein kinase" evidence="12">
    <location>
        <begin position="10"/>
        <end position="269"/>
    </location>
</feature>
<dbReference type="SMART" id="SM00740">
    <property type="entry name" value="PASTA"/>
    <property type="match status" value="3"/>
</dbReference>
<evidence type="ECO:0000259" key="12">
    <source>
        <dbReference type="PROSITE" id="PS50011"/>
    </source>
</evidence>
<dbReference type="PROSITE" id="PS51178">
    <property type="entry name" value="PASTA"/>
    <property type="match status" value="3"/>
</dbReference>
<comment type="catalytic activity">
    <reaction evidence="8">
        <text>L-seryl-[protein] + ATP = O-phospho-L-seryl-[protein] + ADP + H(+)</text>
        <dbReference type="Rhea" id="RHEA:17989"/>
        <dbReference type="Rhea" id="RHEA-COMP:9863"/>
        <dbReference type="Rhea" id="RHEA-COMP:11604"/>
        <dbReference type="ChEBI" id="CHEBI:15378"/>
        <dbReference type="ChEBI" id="CHEBI:29999"/>
        <dbReference type="ChEBI" id="CHEBI:30616"/>
        <dbReference type="ChEBI" id="CHEBI:83421"/>
        <dbReference type="ChEBI" id="CHEBI:456216"/>
        <dbReference type="EC" id="2.7.11.1"/>
    </reaction>
</comment>
<reference evidence="14 17" key="4">
    <citation type="submission" date="2019-11" db="EMBL/GenBank/DDBJ databases">
        <title>Whole genome shotgun sequencing (WGS) data from Adlercreutzia equolifaciens ResAG-91, Eggerthella lenta MRI-F36, MRI-F37, MRI-F40, ResAG-49, ResAG-88, ResAG-121, ResAG-145, and Gordonibacter sp. ResAG-5, ResAG-26, ResAG-43, ResAG-50, ResAG-59.</title>
        <authorList>
            <person name="Stoll D.A."/>
            <person name="Danylec N."/>
            <person name="Franz C.M.A.P."/>
            <person name="Huch M."/>
        </authorList>
    </citation>
    <scope>NUCLEOTIDE SEQUENCE [LARGE SCALE GENOMIC DNA]</scope>
    <source>
        <strain evidence="14 17">ResAG-59</strain>
    </source>
</reference>
<proteinExistence type="predicted"/>
<dbReference type="InterPro" id="IPR000719">
    <property type="entry name" value="Prot_kinase_dom"/>
</dbReference>
<protein>
    <recommendedName>
        <fullName evidence="1">non-specific serine/threonine protein kinase</fullName>
        <ecNumber evidence="1">2.7.11.1</ecNumber>
    </recommendedName>
</protein>
<dbReference type="PANTHER" id="PTHR43289">
    <property type="entry name" value="MITOGEN-ACTIVATED PROTEIN KINASE KINASE KINASE 20-RELATED"/>
    <property type="match status" value="1"/>
</dbReference>
<evidence type="ECO:0000256" key="3">
    <source>
        <dbReference type="ARBA" id="ARBA00022679"/>
    </source>
</evidence>
<dbReference type="EC" id="2.7.11.1" evidence="1"/>
<evidence type="ECO:0000313" key="17">
    <source>
        <dbReference type="Proteomes" id="UP000468327"/>
    </source>
</evidence>
<evidence type="ECO:0000256" key="7">
    <source>
        <dbReference type="ARBA" id="ARBA00047899"/>
    </source>
</evidence>
<feature type="transmembrane region" description="Helical" evidence="11">
    <location>
        <begin position="339"/>
        <end position="363"/>
    </location>
</feature>